<dbReference type="InterPro" id="IPR014284">
    <property type="entry name" value="RNA_pol_sigma-70_dom"/>
</dbReference>
<dbReference type="RefSeq" id="WP_123390306.1">
    <property type="nucleotide sequence ID" value="NZ_RKHO01000001.1"/>
</dbReference>
<name>A0A3N2CTZ4_9ACTN</name>
<dbReference type="GO" id="GO:0006352">
    <property type="term" value="P:DNA-templated transcription initiation"/>
    <property type="evidence" value="ECO:0007669"/>
    <property type="project" value="InterPro"/>
</dbReference>
<keyword evidence="8" id="KW-1185">Reference proteome</keyword>
<evidence type="ECO:0000256" key="3">
    <source>
        <dbReference type="ARBA" id="ARBA00023082"/>
    </source>
</evidence>
<dbReference type="InterPro" id="IPR036388">
    <property type="entry name" value="WH-like_DNA-bd_sf"/>
</dbReference>
<comment type="caution">
    <text evidence="7">The sequence shown here is derived from an EMBL/GenBank/DDBJ whole genome shotgun (WGS) entry which is preliminary data.</text>
</comment>
<dbReference type="InterPro" id="IPR013325">
    <property type="entry name" value="RNA_pol_sigma_r2"/>
</dbReference>
<dbReference type="AlphaFoldDB" id="A0A3N2CTZ4"/>
<organism evidence="7 8">
    <name type="scientific">Nocardioides aurantiacus</name>
    <dbReference type="NCBI Taxonomy" id="86796"/>
    <lineage>
        <taxon>Bacteria</taxon>
        <taxon>Bacillati</taxon>
        <taxon>Actinomycetota</taxon>
        <taxon>Actinomycetes</taxon>
        <taxon>Propionibacteriales</taxon>
        <taxon>Nocardioidaceae</taxon>
        <taxon>Nocardioides</taxon>
    </lineage>
</organism>
<evidence type="ECO:0000259" key="5">
    <source>
        <dbReference type="Pfam" id="PF04542"/>
    </source>
</evidence>
<keyword evidence="3" id="KW-0731">Sigma factor</keyword>
<dbReference type="GO" id="GO:0003677">
    <property type="term" value="F:DNA binding"/>
    <property type="evidence" value="ECO:0007669"/>
    <property type="project" value="InterPro"/>
</dbReference>
<evidence type="ECO:0000259" key="6">
    <source>
        <dbReference type="Pfam" id="PF08281"/>
    </source>
</evidence>
<comment type="similarity">
    <text evidence="1">Belongs to the sigma-70 factor family. ECF subfamily.</text>
</comment>
<gene>
    <name evidence="7" type="ORF">EDD33_1855</name>
</gene>
<dbReference type="Proteomes" id="UP000281738">
    <property type="component" value="Unassembled WGS sequence"/>
</dbReference>
<dbReference type="SUPFAM" id="SSF88659">
    <property type="entry name" value="Sigma3 and sigma4 domains of RNA polymerase sigma factors"/>
    <property type="match status" value="1"/>
</dbReference>
<dbReference type="NCBIfam" id="TIGR02937">
    <property type="entry name" value="sigma70-ECF"/>
    <property type="match status" value="1"/>
</dbReference>
<dbReference type="InterPro" id="IPR013249">
    <property type="entry name" value="RNA_pol_sigma70_r4_t2"/>
</dbReference>
<dbReference type="InterPro" id="IPR039425">
    <property type="entry name" value="RNA_pol_sigma-70-like"/>
</dbReference>
<dbReference type="InterPro" id="IPR007627">
    <property type="entry name" value="RNA_pol_sigma70_r2"/>
</dbReference>
<feature type="domain" description="RNA polymerase sigma factor 70 region 4 type 2" evidence="6">
    <location>
        <begin position="130"/>
        <end position="181"/>
    </location>
</feature>
<keyword evidence="4" id="KW-0804">Transcription</keyword>
<dbReference type="SUPFAM" id="SSF88946">
    <property type="entry name" value="Sigma2 domain of RNA polymerase sigma factors"/>
    <property type="match status" value="1"/>
</dbReference>
<keyword evidence="2" id="KW-0805">Transcription regulation</keyword>
<dbReference type="Gene3D" id="1.10.1740.10">
    <property type="match status" value="1"/>
</dbReference>
<evidence type="ECO:0000256" key="2">
    <source>
        <dbReference type="ARBA" id="ARBA00023015"/>
    </source>
</evidence>
<dbReference type="EMBL" id="RKHO01000001">
    <property type="protein sequence ID" value="ROR90997.1"/>
    <property type="molecule type" value="Genomic_DNA"/>
</dbReference>
<evidence type="ECO:0000313" key="8">
    <source>
        <dbReference type="Proteomes" id="UP000281738"/>
    </source>
</evidence>
<dbReference type="PANTHER" id="PTHR43133">
    <property type="entry name" value="RNA POLYMERASE ECF-TYPE SIGMA FACTO"/>
    <property type="match status" value="1"/>
</dbReference>
<sequence>MDEDNDVAWRSLRQRLRAGEVQAHTQLFQSHVDTVHRVAATLCGDVSLAEDVTADTFLIAWRRRATIADHDEPLLPWLLAIAARQALNATRGRRRQQAFVSRYAHRFVEAGPDLAEEVATRVDSSAQLRRTQAALSLLKTHELEVLVLCVWSGLSIGEVANALGVPPGTVRSRLSRTRRRLRALVGDDLNDSEQARTLNLVPPPIQEVST</sequence>
<proteinExistence type="inferred from homology"/>
<evidence type="ECO:0000256" key="4">
    <source>
        <dbReference type="ARBA" id="ARBA00023163"/>
    </source>
</evidence>
<dbReference type="PANTHER" id="PTHR43133:SF25">
    <property type="entry name" value="RNA POLYMERASE SIGMA FACTOR RFAY-RELATED"/>
    <property type="match status" value="1"/>
</dbReference>
<feature type="domain" description="RNA polymerase sigma-70 region 2" evidence="5">
    <location>
        <begin position="27"/>
        <end position="95"/>
    </location>
</feature>
<evidence type="ECO:0000256" key="1">
    <source>
        <dbReference type="ARBA" id="ARBA00010641"/>
    </source>
</evidence>
<evidence type="ECO:0000313" key="7">
    <source>
        <dbReference type="EMBL" id="ROR90997.1"/>
    </source>
</evidence>
<dbReference type="InterPro" id="IPR013324">
    <property type="entry name" value="RNA_pol_sigma_r3/r4-like"/>
</dbReference>
<accession>A0A3N2CTZ4</accession>
<dbReference type="Gene3D" id="1.10.10.10">
    <property type="entry name" value="Winged helix-like DNA-binding domain superfamily/Winged helix DNA-binding domain"/>
    <property type="match status" value="1"/>
</dbReference>
<dbReference type="OrthoDB" id="9780326at2"/>
<dbReference type="Pfam" id="PF08281">
    <property type="entry name" value="Sigma70_r4_2"/>
    <property type="match status" value="1"/>
</dbReference>
<dbReference type="GO" id="GO:0016987">
    <property type="term" value="F:sigma factor activity"/>
    <property type="evidence" value="ECO:0007669"/>
    <property type="project" value="UniProtKB-KW"/>
</dbReference>
<reference evidence="7 8" key="1">
    <citation type="submission" date="2018-11" db="EMBL/GenBank/DDBJ databases">
        <title>Sequencing the genomes of 1000 actinobacteria strains.</title>
        <authorList>
            <person name="Klenk H.-P."/>
        </authorList>
    </citation>
    <scope>NUCLEOTIDE SEQUENCE [LARGE SCALE GENOMIC DNA]</scope>
    <source>
        <strain evidence="7 8">DSM 12652</strain>
    </source>
</reference>
<protein>
    <submittedName>
        <fullName evidence="7">RNA polymerase sigma-70 factor (ECF subfamily)</fullName>
    </submittedName>
</protein>
<dbReference type="Pfam" id="PF04542">
    <property type="entry name" value="Sigma70_r2"/>
    <property type="match status" value="1"/>
</dbReference>